<organism evidence="2 3">
    <name type="scientific">Magnetospirillum fulvum MGU-K5</name>
    <dbReference type="NCBI Taxonomy" id="1316936"/>
    <lineage>
        <taxon>Bacteria</taxon>
        <taxon>Pseudomonadati</taxon>
        <taxon>Pseudomonadota</taxon>
        <taxon>Alphaproteobacteria</taxon>
        <taxon>Rhodospirillales</taxon>
        <taxon>Rhodospirillaceae</taxon>
        <taxon>Magnetospirillum</taxon>
    </lineage>
</organism>
<dbReference type="Proteomes" id="UP000015350">
    <property type="component" value="Unassembled WGS sequence"/>
</dbReference>
<proteinExistence type="predicted"/>
<dbReference type="PATRIC" id="fig|1316936.3.peg.2884"/>
<evidence type="ECO:0000313" key="3">
    <source>
        <dbReference type="Proteomes" id="UP000015350"/>
    </source>
</evidence>
<feature type="domain" description="Acetyl-CoA dehydrogenase-like C-terminal" evidence="1">
    <location>
        <begin position="2"/>
        <end position="68"/>
    </location>
</feature>
<dbReference type="AlphaFoldDB" id="S9S492"/>
<dbReference type="STRING" id="1316936.K678_14482"/>
<dbReference type="InterPro" id="IPR025878">
    <property type="entry name" value="Acyl-CoA_dh-like_C_dom"/>
</dbReference>
<evidence type="ECO:0000259" key="1">
    <source>
        <dbReference type="Pfam" id="PF12806"/>
    </source>
</evidence>
<reference evidence="2 3" key="1">
    <citation type="submission" date="2013-04" db="EMBL/GenBank/DDBJ databases">
        <authorList>
            <person name="Kuznetsov B."/>
            <person name="Ivanovsky R."/>
        </authorList>
    </citation>
    <scope>NUCLEOTIDE SEQUENCE [LARGE SCALE GENOMIC DNA]</scope>
    <source>
        <strain evidence="2 3">MGU-K5</strain>
    </source>
</reference>
<gene>
    <name evidence="2" type="ORF">K678_14482</name>
</gene>
<dbReference type="eggNOG" id="COG1960">
    <property type="taxonomic scope" value="Bacteria"/>
</dbReference>
<dbReference type="Pfam" id="PF12806">
    <property type="entry name" value="Acyl-CoA_dh_C"/>
    <property type="match status" value="1"/>
</dbReference>
<name>S9S492_MAGFU</name>
<accession>S9S492</accession>
<dbReference type="EMBL" id="AQPH01000070">
    <property type="protein sequence ID" value="EPY00757.1"/>
    <property type="molecule type" value="Genomic_DNA"/>
</dbReference>
<protein>
    <submittedName>
        <fullName evidence="2">Acyl-CoA dehydrogenase</fullName>
    </submittedName>
</protein>
<comment type="caution">
    <text evidence="2">The sequence shown here is derived from an EMBL/GenBank/DDBJ whole genome shotgun (WGS) entry which is preliminary data.</text>
</comment>
<evidence type="ECO:0000313" key="2">
    <source>
        <dbReference type="EMBL" id="EPY00757.1"/>
    </source>
</evidence>
<sequence length="72" mass="7590">MIALTTGGWMMARMALAAQRRLTEAASDDPFLTAKITTARFYADQILPRTSGLAAIVTAGADSVMALPVDGF</sequence>